<comment type="caution">
    <text evidence="2">The sequence shown here is derived from an EMBL/GenBank/DDBJ whole genome shotgun (WGS) entry which is preliminary data.</text>
</comment>
<dbReference type="RefSeq" id="WP_213006291.1">
    <property type="nucleotide sequence ID" value="NZ_BOQN01000027.1"/>
</dbReference>
<organism evidence="2 3">
    <name type="scientific">Paractinoplanes toevensis</name>
    <dbReference type="NCBI Taxonomy" id="571911"/>
    <lineage>
        <taxon>Bacteria</taxon>
        <taxon>Bacillati</taxon>
        <taxon>Actinomycetota</taxon>
        <taxon>Actinomycetes</taxon>
        <taxon>Micromonosporales</taxon>
        <taxon>Micromonosporaceae</taxon>
        <taxon>Paractinoplanes</taxon>
    </lineage>
</organism>
<dbReference type="AlphaFoldDB" id="A0A919T9I7"/>
<gene>
    <name evidence="2" type="ORF">Ato02nite_021480</name>
</gene>
<keyword evidence="3" id="KW-1185">Reference proteome</keyword>
<accession>A0A919T9I7</accession>
<dbReference type="EMBL" id="BOQN01000027">
    <property type="protein sequence ID" value="GIM90355.1"/>
    <property type="molecule type" value="Genomic_DNA"/>
</dbReference>
<proteinExistence type="predicted"/>
<feature type="compositionally biased region" description="Low complexity" evidence="1">
    <location>
        <begin position="8"/>
        <end position="20"/>
    </location>
</feature>
<dbReference type="Proteomes" id="UP000677082">
    <property type="component" value="Unassembled WGS sequence"/>
</dbReference>
<name>A0A919T9I7_9ACTN</name>
<protein>
    <submittedName>
        <fullName evidence="2">Uncharacterized protein</fullName>
    </submittedName>
</protein>
<evidence type="ECO:0000256" key="1">
    <source>
        <dbReference type="SAM" id="MobiDB-lite"/>
    </source>
</evidence>
<feature type="region of interest" description="Disordered" evidence="1">
    <location>
        <begin position="1"/>
        <end position="22"/>
    </location>
</feature>
<reference evidence="2 3" key="1">
    <citation type="submission" date="2021-03" db="EMBL/GenBank/DDBJ databases">
        <title>Whole genome shotgun sequence of Actinoplanes toevensis NBRC 105298.</title>
        <authorList>
            <person name="Komaki H."/>
            <person name="Tamura T."/>
        </authorList>
    </citation>
    <scope>NUCLEOTIDE SEQUENCE [LARGE SCALE GENOMIC DNA]</scope>
    <source>
        <strain evidence="2 3">NBRC 105298</strain>
    </source>
</reference>
<sequence>MTINTQYGTGTPTASTTGSPENGIPALTVDLEAYSVDWHRSVIHTRPQHGCVLCLPTPCWCGFNDGICPVADEHRREYASSETVWRKAANTPAVWRS</sequence>
<evidence type="ECO:0000313" key="3">
    <source>
        <dbReference type="Proteomes" id="UP000677082"/>
    </source>
</evidence>
<evidence type="ECO:0000313" key="2">
    <source>
        <dbReference type="EMBL" id="GIM90355.1"/>
    </source>
</evidence>